<feature type="compositionally biased region" description="Low complexity" evidence="1">
    <location>
        <begin position="152"/>
        <end position="161"/>
    </location>
</feature>
<keyword evidence="3" id="KW-1185">Reference proteome</keyword>
<evidence type="ECO:0000313" key="3">
    <source>
        <dbReference type="Proteomes" id="UP000694548"/>
    </source>
</evidence>
<evidence type="ECO:0000313" key="2">
    <source>
        <dbReference type="Ensembl" id="ENSNFUP00015030561.1"/>
    </source>
</evidence>
<proteinExistence type="predicted"/>
<name>A0A8C6M8N8_NOTFU</name>
<organism evidence="2 3">
    <name type="scientific">Nothobranchius furzeri</name>
    <name type="common">Turquoise killifish</name>
    <dbReference type="NCBI Taxonomy" id="105023"/>
    <lineage>
        <taxon>Eukaryota</taxon>
        <taxon>Metazoa</taxon>
        <taxon>Chordata</taxon>
        <taxon>Craniata</taxon>
        <taxon>Vertebrata</taxon>
        <taxon>Euteleostomi</taxon>
        <taxon>Actinopterygii</taxon>
        <taxon>Neopterygii</taxon>
        <taxon>Teleostei</taxon>
        <taxon>Neoteleostei</taxon>
        <taxon>Acanthomorphata</taxon>
        <taxon>Ovalentaria</taxon>
        <taxon>Atherinomorphae</taxon>
        <taxon>Cyprinodontiformes</taxon>
        <taxon>Nothobranchiidae</taxon>
        <taxon>Nothobranchius</taxon>
    </lineage>
</organism>
<dbReference type="AlphaFoldDB" id="A0A8C6M8N8"/>
<dbReference type="Ensembl" id="ENSNFUT00015031938.1">
    <property type="protein sequence ID" value="ENSNFUP00015030561.1"/>
    <property type="gene ID" value="ENSNFUG00015014911.1"/>
</dbReference>
<feature type="region of interest" description="Disordered" evidence="1">
    <location>
        <begin position="118"/>
        <end position="179"/>
    </location>
</feature>
<sequence length="179" mass="19964">MHRLLKAVHHLKNVSDNDNNPPSIQNITAYLSTIIKPAAPSTRTSTLIDGNARWWAYTTMLILRQHYQDQMEAEKHTLKDLGGNLLAPLETATKWARRNLGRWFRPESVEEVHIFLITDEKNGLQEPTTPSPEDSGPGEPTSAVPADSGSSTQTTPPLHTQQHVDGKLTPRGQQDPHLQ</sequence>
<protein>
    <submittedName>
        <fullName evidence="2">Uncharacterized protein</fullName>
    </submittedName>
</protein>
<reference evidence="2" key="1">
    <citation type="submission" date="2025-08" db="UniProtKB">
        <authorList>
            <consortium name="Ensembl"/>
        </authorList>
    </citation>
    <scope>IDENTIFICATION</scope>
</reference>
<evidence type="ECO:0000256" key="1">
    <source>
        <dbReference type="SAM" id="MobiDB-lite"/>
    </source>
</evidence>
<reference evidence="2" key="2">
    <citation type="submission" date="2025-09" db="UniProtKB">
        <authorList>
            <consortium name="Ensembl"/>
        </authorList>
    </citation>
    <scope>IDENTIFICATION</scope>
</reference>
<accession>A0A8C6M8N8</accession>
<dbReference type="Proteomes" id="UP000694548">
    <property type="component" value="Unassembled WGS sequence"/>
</dbReference>